<name>A0A378UGJ2_BERDE</name>
<dbReference type="Pfam" id="PF00535">
    <property type="entry name" value="Glycos_transf_2"/>
    <property type="match status" value="1"/>
</dbReference>
<dbReference type="InterPro" id="IPR001173">
    <property type="entry name" value="Glyco_trans_2-like"/>
</dbReference>
<evidence type="ECO:0000256" key="1">
    <source>
        <dbReference type="ARBA" id="ARBA00038494"/>
    </source>
</evidence>
<keyword evidence="3" id="KW-0808">Transferase</keyword>
<dbReference type="CDD" id="cd02511">
    <property type="entry name" value="Beta4Glucosyltransferase"/>
    <property type="match status" value="1"/>
</dbReference>
<accession>A0A378UGJ2</accession>
<gene>
    <name evidence="3" type="primary">lgtF</name>
    <name evidence="3" type="ORF">NCTC10295_00362</name>
</gene>
<evidence type="ECO:0000259" key="2">
    <source>
        <dbReference type="Pfam" id="PF00535"/>
    </source>
</evidence>
<sequence length="282" mass="32846">MRIVAGYRVKYSKSCFQTAYAAHSNPKVVIMSTLSVLILARNEERNISDCIGSVAFADEIIVIDDFSTDRTRQLAEEAGARVIQRSMSGDWGGQQTFAVEQARCEWILFLDADERISPELAEEIKTTLKYGQPAAYWIQRHNRFHHNRATHGTLRPDFVCRLMPAAGVTVEGYVHPAILHPYQDKKLRHPMYHYTYDNWDQYFGKFNHYTKLSAEKYRKAGKSVSFTKDILLRPIWAFIKVYIFDKGFLDGKIGWIFAVNHYFYTMTKYVRLYYLYKSDGKL</sequence>
<dbReference type="PANTHER" id="PTHR43630:SF2">
    <property type="entry name" value="GLYCOSYLTRANSFERASE"/>
    <property type="match status" value="1"/>
</dbReference>
<dbReference type="InterPro" id="IPR029044">
    <property type="entry name" value="Nucleotide-diphossugar_trans"/>
</dbReference>
<evidence type="ECO:0000313" key="3">
    <source>
        <dbReference type="EMBL" id="STZ75621.1"/>
    </source>
</evidence>
<dbReference type="SUPFAM" id="SSF53448">
    <property type="entry name" value="Nucleotide-diphospho-sugar transferases"/>
    <property type="match status" value="1"/>
</dbReference>
<proteinExistence type="inferred from homology"/>
<dbReference type="Proteomes" id="UP000254651">
    <property type="component" value="Unassembled WGS sequence"/>
</dbReference>
<dbReference type="Gene3D" id="3.90.550.10">
    <property type="entry name" value="Spore Coat Polysaccharide Biosynthesis Protein SpsA, Chain A"/>
    <property type="match status" value="1"/>
</dbReference>
<dbReference type="AlphaFoldDB" id="A0A378UGJ2"/>
<feature type="domain" description="Glycosyltransferase 2-like" evidence="2">
    <location>
        <begin position="35"/>
        <end position="156"/>
    </location>
</feature>
<evidence type="ECO:0000313" key="4">
    <source>
        <dbReference type="Proteomes" id="UP000254651"/>
    </source>
</evidence>
<organism evidence="3 4">
    <name type="scientific">Bergeriella denitrificans</name>
    <name type="common">Neisseria denitrificans</name>
    <dbReference type="NCBI Taxonomy" id="494"/>
    <lineage>
        <taxon>Bacteria</taxon>
        <taxon>Pseudomonadati</taxon>
        <taxon>Pseudomonadota</taxon>
        <taxon>Betaproteobacteria</taxon>
        <taxon>Neisseriales</taxon>
        <taxon>Neisseriaceae</taxon>
        <taxon>Bergeriella</taxon>
    </lineage>
</organism>
<dbReference type="GO" id="GO:0016740">
    <property type="term" value="F:transferase activity"/>
    <property type="evidence" value="ECO:0007669"/>
    <property type="project" value="UniProtKB-KW"/>
</dbReference>
<protein>
    <submittedName>
        <fullName evidence="3">Beta-1,4-glucosyltransferase</fullName>
    </submittedName>
</protein>
<dbReference type="EMBL" id="UGQS01000001">
    <property type="protein sequence ID" value="STZ75621.1"/>
    <property type="molecule type" value="Genomic_DNA"/>
</dbReference>
<comment type="similarity">
    <text evidence="1">Belongs to the glycosyltransferase 2 family. WaaE/KdtX subfamily.</text>
</comment>
<dbReference type="PANTHER" id="PTHR43630">
    <property type="entry name" value="POLY-BETA-1,6-N-ACETYL-D-GLUCOSAMINE SYNTHASE"/>
    <property type="match status" value="1"/>
</dbReference>
<reference evidence="3 4" key="1">
    <citation type="submission" date="2018-06" db="EMBL/GenBank/DDBJ databases">
        <authorList>
            <consortium name="Pathogen Informatics"/>
            <person name="Doyle S."/>
        </authorList>
    </citation>
    <scope>NUCLEOTIDE SEQUENCE [LARGE SCALE GENOMIC DNA]</scope>
    <source>
        <strain evidence="3 4">NCTC10295</strain>
    </source>
</reference>
<keyword evidence="4" id="KW-1185">Reference proteome</keyword>